<reference evidence="3" key="1">
    <citation type="submission" date="2023-07" db="EMBL/GenBank/DDBJ databases">
        <title>30 novel species of actinomycetes from the DSMZ collection.</title>
        <authorList>
            <person name="Nouioui I."/>
        </authorList>
    </citation>
    <scope>NUCLEOTIDE SEQUENCE [LARGE SCALE GENOMIC DNA]</scope>
    <source>
        <strain evidence="3">DSM 45834</strain>
    </source>
</reference>
<feature type="transmembrane region" description="Helical" evidence="1">
    <location>
        <begin position="102"/>
        <end position="122"/>
    </location>
</feature>
<keyword evidence="1" id="KW-0472">Membrane</keyword>
<gene>
    <name evidence="2" type="ORF">RM445_22805</name>
</gene>
<dbReference type="InterPro" id="IPR003425">
    <property type="entry name" value="CCB3/YggT"/>
</dbReference>
<comment type="caution">
    <text evidence="2">The sequence shown here is derived from an EMBL/GenBank/DDBJ whole genome shotgun (WGS) entry which is preliminary data.</text>
</comment>
<feature type="transmembrane region" description="Helical" evidence="1">
    <location>
        <begin position="29"/>
        <end position="52"/>
    </location>
</feature>
<evidence type="ECO:0000256" key="1">
    <source>
        <dbReference type="SAM" id="Phobius"/>
    </source>
</evidence>
<name>A0ABU2NF44_9PSEU</name>
<dbReference type="EMBL" id="JAVREJ010000018">
    <property type="protein sequence ID" value="MDT0352360.1"/>
    <property type="molecule type" value="Genomic_DNA"/>
</dbReference>
<sequence length="124" mass="13253">MPEKRIWPELTAGSQLRGGHSKTSGRKHAVIAGLLGFVLVLFQLVLVARIIVDWVGVLSPATAGGGGLYQARRITHGITEPVIAPVRRVLKPVRIGSVGIDLAFAAVFLAVIILRTVVVPFIPF</sequence>
<protein>
    <submittedName>
        <fullName evidence="2">YggT family protein</fullName>
    </submittedName>
</protein>
<evidence type="ECO:0000313" key="2">
    <source>
        <dbReference type="EMBL" id="MDT0352360.1"/>
    </source>
</evidence>
<evidence type="ECO:0000313" key="3">
    <source>
        <dbReference type="Proteomes" id="UP001183202"/>
    </source>
</evidence>
<keyword evidence="1" id="KW-0812">Transmembrane</keyword>
<dbReference type="Proteomes" id="UP001183202">
    <property type="component" value="Unassembled WGS sequence"/>
</dbReference>
<keyword evidence="1" id="KW-1133">Transmembrane helix</keyword>
<dbReference type="Pfam" id="PF02325">
    <property type="entry name" value="CCB3_YggT"/>
    <property type="match status" value="1"/>
</dbReference>
<proteinExistence type="predicted"/>
<keyword evidence="3" id="KW-1185">Reference proteome</keyword>
<accession>A0ABU2NF44</accession>
<organism evidence="2 3">
    <name type="scientific">Pseudonocardia charpentierae</name>
    <dbReference type="NCBI Taxonomy" id="3075545"/>
    <lineage>
        <taxon>Bacteria</taxon>
        <taxon>Bacillati</taxon>
        <taxon>Actinomycetota</taxon>
        <taxon>Actinomycetes</taxon>
        <taxon>Pseudonocardiales</taxon>
        <taxon>Pseudonocardiaceae</taxon>
        <taxon>Pseudonocardia</taxon>
    </lineage>
</organism>